<accession>A0A655IKY8</accession>
<evidence type="ECO:0000313" key="2">
    <source>
        <dbReference type="Proteomes" id="UP000048600"/>
    </source>
</evidence>
<organism evidence="1 2">
    <name type="scientific">Mycobacterium tuberculosis</name>
    <dbReference type="NCBI Taxonomy" id="1773"/>
    <lineage>
        <taxon>Bacteria</taxon>
        <taxon>Bacillati</taxon>
        <taxon>Actinomycetota</taxon>
        <taxon>Actinomycetes</taxon>
        <taxon>Mycobacteriales</taxon>
        <taxon>Mycobacteriaceae</taxon>
        <taxon>Mycobacterium</taxon>
        <taxon>Mycobacterium tuberculosis complex</taxon>
    </lineage>
</organism>
<gene>
    <name evidence="1" type="ORF">ERS007741_01126</name>
</gene>
<name>A0A655IKY8_MYCTX</name>
<reference evidence="1 2" key="1">
    <citation type="submission" date="2015-03" db="EMBL/GenBank/DDBJ databases">
        <authorList>
            <consortium name="Pathogen Informatics"/>
        </authorList>
    </citation>
    <scope>NUCLEOTIDE SEQUENCE [LARGE SCALE GENOMIC DNA]</scope>
    <source>
        <strain evidence="1 2">P00601463</strain>
    </source>
</reference>
<proteinExistence type="predicted"/>
<sequence>MHQLTTPTTLSGAILDPMLRADPVGPRITYYDDATGERIELSAVTLANWAAKTGNLLRDELAAADAAQSRRICSTDLPASTGPGLCSGTIWSPCTRTAVA</sequence>
<evidence type="ECO:0000313" key="1">
    <source>
        <dbReference type="EMBL" id="COV98655.1"/>
    </source>
</evidence>
<protein>
    <submittedName>
        <fullName evidence="1">TIGR03089 family protein</fullName>
    </submittedName>
</protein>
<dbReference type="AlphaFoldDB" id="A0A655IKY8"/>
<dbReference type="EMBL" id="CHKL01000088">
    <property type="protein sequence ID" value="COV98655.1"/>
    <property type="molecule type" value="Genomic_DNA"/>
</dbReference>
<dbReference type="Proteomes" id="UP000048600">
    <property type="component" value="Unassembled WGS sequence"/>
</dbReference>